<dbReference type="RefSeq" id="WP_072316834.1">
    <property type="nucleotide sequence ID" value="NZ_FPJE01000007.1"/>
</dbReference>
<dbReference type="EMBL" id="FPJE01000007">
    <property type="protein sequence ID" value="SFW42107.1"/>
    <property type="molecule type" value="Genomic_DNA"/>
</dbReference>
<gene>
    <name evidence="3" type="ORF">SAMN02927921_01602</name>
</gene>
<dbReference type="OrthoDB" id="1120494at2"/>
<evidence type="ECO:0000256" key="1">
    <source>
        <dbReference type="ARBA" id="ARBA00007198"/>
    </source>
</evidence>
<proteinExistence type="inferred from homology"/>
<comment type="similarity">
    <text evidence="1 2">Belongs to the ArsC family.</text>
</comment>
<dbReference type="InterPro" id="IPR006660">
    <property type="entry name" value="Arsenate_reductase-like"/>
</dbReference>
<organism evidence="3 4">
    <name type="scientific">Sinomicrobium oceani</name>
    <dbReference type="NCBI Taxonomy" id="1150368"/>
    <lineage>
        <taxon>Bacteria</taxon>
        <taxon>Pseudomonadati</taxon>
        <taxon>Bacteroidota</taxon>
        <taxon>Flavobacteriia</taxon>
        <taxon>Flavobacteriales</taxon>
        <taxon>Flavobacteriaceae</taxon>
        <taxon>Sinomicrobium</taxon>
    </lineage>
</organism>
<protein>
    <submittedName>
        <fullName evidence="3">Arsenate reductase</fullName>
    </submittedName>
</protein>
<dbReference type="STRING" id="1150368.SAMN02927921_01602"/>
<dbReference type="PANTHER" id="PTHR30041">
    <property type="entry name" value="ARSENATE REDUCTASE"/>
    <property type="match status" value="1"/>
</dbReference>
<dbReference type="AlphaFoldDB" id="A0A1K1P3R3"/>
<dbReference type="Proteomes" id="UP000182248">
    <property type="component" value="Unassembled WGS sequence"/>
</dbReference>
<accession>A0A1K1P3R3</accession>
<sequence length="118" mass="13393">MNKIYHLSTCDTCKRIIKQLGLPDNFTFQDIKSEPITVKQLEEMKKLSGSYESLFSRRAKLYKERNLAEEDLAEEDYKGFILEHYTFLKRPVIITGGKIFIGNSKKTVEAAAAAIAGS</sequence>
<evidence type="ECO:0000256" key="2">
    <source>
        <dbReference type="PROSITE-ProRule" id="PRU01282"/>
    </source>
</evidence>
<name>A0A1K1P3R3_9FLAO</name>
<keyword evidence="4" id="KW-1185">Reference proteome</keyword>
<evidence type="ECO:0000313" key="3">
    <source>
        <dbReference type="EMBL" id="SFW42107.1"/>
    </source>
</evidence>
<reference evidence="3 4" key="1">
    <citation type="submission" date="2016-11" db="EMBL/GenBank/DDBJ databases">
        <authorList>
            <person name="Jaros S."/>
            <person name="Januszkiewicz K."/>
            <person name="Wedrychowicz H."/>
        </authorList>
    </citation>
    <scope>NUCLEOTIDE SEQUENCE [LARGE SCALE GENOMIC DNA]</scope>
    <source>
        <strain evidence="3 4">CGMCC 1.12145</strain>
    </source>
</reference>
<dbReference type="PANTHER" id="PTHR30041:SF8">
    <property type="entry name" value="PROTEIN YFFB"/>
    <property type="match status" value="1"/>
</dbReference>
<dbReference type="PROSITE" id="PS51353">
    <property type="entry name" value="ARSC"/>
    <property type="match status" value="1"/>
</dbReference>
<dbReference type="Gene3D" id="3.40.30.10">
    <property type="entry name" value="Glutaredoxin"/>
    <property type="match status" value="1"/>
</dbReference>
<dbReference type="InterPro" id="IPR036249">
    <property type="entry name" value="Thioredoxin-like_sf"/>
</dbReference>
<dbReference type="SUPFAM" id="SSF52833">
    <property type="entry name" value="Thioredoxin-like"/>
    <property type="match status" value="1"/>
</dbReference>
<evidence type="ECO:0000313" key="4">
    <source>
        <dbReference type="Proteomes" id="UP000182248"/>
    </source>
</evidence>
<dbReference type="Pfam" id="PF03960">
    <property type="entry name" value="ArsC"/>
    <property type="match status" value="1"/>
</dbReference>